<dbReference type="EMBL" id="UINC01018590">
    <property type="protein sequence ID" value="SVA78221.1"/>
    <property type="molecule type" value="Genomic_DNA"/>
</dbReference>
<gene>
    <name evidence="7" type="ORF">METZ01_LOCUS131075</name>
</gene>
<evidence type="ECO:0000256" key="2">
    <source>
        <dbReference type="ARBA" id="ARBA00022723"/>
    </source>
</evidence>
<dbReference type="Gene3D" id="3.60.15.10">
    <property type="entry name" value="Ribonuclease Z/Hydroxyacylglutathione hydrolase-like"/>
    <property type="match status" value="1"/>
</dbReference>
<sequence length="215" mass="23471">MLLESRAVEPFFKNGFVLGCETSQEGVIIDPGDEVNDLLAIVERTQLAIKYILLTHAHVDHVTGVAKCKEMLDAPVCLHRDDLFLYNGAVQQGALFGLRVDPLPPIDHYYDEVGLFRFGRYEAVVHHTPGHCPGGVCLQVGEAGTSGQMLFVGDTLFAGSIGRTDLPGGDHALLLRTIREVLLPFGDEAEVYPGHGPKTTIGHERQTNPFLVSRT</sequence>
<protein>
    <recommendedName>
        <fullName evidence="6">Metallo-beta-lactamase domain-containing protein</fullName>
    </recommendedName>
</protein>
<dbReference type="GO" id="GO:0046872">
    <property type="term" value="F:metal ion binding"/>
    <property type="evidence" value="ECO:0007669"/>
    <property type="project" value="UniProtKB-KW"/>
</dbReference>
<evidence type="ECO:0000256" key="4">
    <source>
        <dbReference type="ARBA" id="ARBA00022833"/>
    </source>
</evidence>
<accession>A0A381YNM2</accession>
<dbReference type="InterPro" id="IPR001279">
    <property type="entry name" value="Metallo-B-lactamas"/>
</dbReference>
<dbReference type="PANTHER" id="PTHR46233:SF3">
    <property type="entry name" value="HYDROXYACYLGLUTATHIONE HYDROLASE GLOC"/>
    <property type="match status" value="1"/>
</dbReference>
<name>A0A381YNM2_9ZZZZ</name>
<dbReference type="InterPro" id="IPR051453">
    <property type="entry name" value="MBL_Glyoxalase_II"/>
</dbReference>
<reference evidence="7" key="1">
    <citation type="submission" date="2018-05" db="EMBL/GenBank/DDBJ databases">
        <authorList>
            <person name="Lanie J.A."/>
            <person name="Ng W.-L."/>
            <person name="Kazmierczak K.M."/>
            <person name="Andrzejewski T.M."/>
            <person name="Davidsen T.M."/>
            <person name="Wayne K.J."/>
            <person name="Tettelin H."/>
            <person name="Glass J.I."/>
            <person name="Rusch D."/>
            <person name="Podicherti R."/>
            <person name="Tsui H.-C.T."/>
            <person name="Winkler M.E."/>
        </authorList>
    </citation>
    <scope>NUCLEOTIDE SEQUENCE</scope>
</reference>
<keyword evidence="2" id="KW-0479">Metal-binding</keyword>
<dbReference type="InterPro" id="IPR036866">
    <property type="entry name" value="RibonucZ/Hydroxyglut_hydro"/>
</dbReference>
<dbReference type="SUPFAM" id="SSF56281">
    <property type="entry name" value="Metallo-hydrolase/oxidoreductase"/>
    <property type="match status" value="1"/>
</dbReference>
<feature type="domain" description="Metallo-beta-lactamase" evidence="6">
    <location>
        <begin position="12"/>
        <end position="195"/>
    </location>
</feature>
<dbReference type="Pfam" id="PF00753">
    <property type="entry name" value="Lactamase_B"/>
    <property type="match status" value="1"/>
</dbReference>
<keyword evidence="4" id="KW-0862">Zinc</keyword>
<organism evidence="7">
    <name type="scientific">marine metagenome</name>
    <dbReference type="NCBI Taxonomy" id="408172"/>
    <lineage>
        <taxon>unclassified sequences</taxon>
        <taxon>metagenomes</taxon>
        <taxon>ecological metagenomes</taxon>
    </lineage>
</organism>
<feature type="region of interest" description="Disordered" evidence="5">
    <location>
        <begin position="193"/>
        <end position="215"/>
    </location>
</feature>
<comment type="cofactor">
    <cofactor evidence="1">
        <name>Zn(2+)</name>
        <dbReference type="ChEBI" id="CHEBI:29105"/>
    </cofactor>
</comment>
<evidence type="ECO:0000313" key="7">
    <source>
        <dbReference type="EMBL" id="SVA78221.1"/>
    </source>
</evidence>
<evidence type="ECO:0000256" key="3">
    <source>
        <dbReference type="ARBA" id="ARBA00022801"/>
    </source>
</evidence>
<evidence type="ECO:0000256" key="5">
    <source>
        <dbReference type="SAM" id="MobiDB-lite"/>
    </source>
</evidence>
<proteinExistence type="predicted"/>
<evidence type="ECO:0000259" key="6">
    <source>
        <dbReference type="SMART" id="SM00849"/>
    </source>
</evidence>
<evidence type="ECO:0000256" key="1">
    <source>
        <dbReference type="ARBA" id="ARBA00001947"/>
    </source>
</evidence>
<dbReference type="PANTHER" id="PTHR46233">
    <property type="entry name" value="HYDROXYACYLGLUTATHIONE HYDROLASE GLOC"/>
    <property type="match status" value="1"/>
</dbReference>
<keyword evidence="3" id="KW-0378">Hydrolase</keyword>
<dbReference type="SMART" id="SM00849">
    <property type="entry name" value="Lactamase_B"/>
    <property type="match status" value="1"/>
</dbReference>
<dbReference type="AlphaFoldDB" id="A0A381YNM2"/>
<dbReference type="GO" id="GO:0016787">
    <property type="term" value="F:hydrolase activity"/>
    <property type="evidence" value="ECO:0007669"/>
    <property type="project" value="UniProtKB-KW"/>
</dbReference>